<proteinExistence type="predicted"/>
<dbReference type="Proteomes" id="UP000295560">
    <property type="component" value="Unassembled WGS sequence"/>
</dbReference>
<keyword evidence="4" id="KW-1185">Reference proteome</keyword>
<evidence type="ECO:0000256" key="2">
    <source>
        <dbReference type="SAM" id="MobiDB-lite"/>
    </source>
</evidence>
<feature type="region of interest" description="Disordered" evidence="2">
    <location>
        <begin position="56"/>
        <end position="76"/>
    </location>
</feature>
<dbReference type="AlphaFoldDB" id="A0A4R1I4H8"/>
<name>A0A4R1I4H8_PSEEN</name>
<dbReference type="EMBL" id="SMFZ01000001">
    <property type="protein sequence ID" value="TCK24932.1"/>
    <property type="molecule type" value="Genomic_DNA"/>
</dbReference>
<organism evidence="3 4">
    <name type="scientific">Pseudonocardia endophytica</name>
    <dbReference type="NCBI Taxonomy" id="401976"/>
    <lineage>
        <taxon>Bacteria</taxon>
        <taxon>Bacillati</taxon>
        <taxon>Actinomycetota</taxon>
        <taxon>Actinomycetes</taxon>
        <taxon>Pseudonocardiales</taxon>
        <taxon>Pseudonocardiaceae</taxon>
        <taxon>Pseudonocardia</taxon>
    </lineage>
</organism>
<accession>A0A4R1I4H8</accession>
<gene>
    <name evidence="3" type="ORF">EV378_0727</name>
</gene>
<comment type="caution">
    <text evidence="3">The sequence shown here is derived from an EMBL/GenBank/DDBJ whole genome shotgun (WGS) entry which is preliminary data.</text>
</comment>
<dbReference type="RefSeq" id="WP_132421309.1">
    <property type="nucleotide sequence ID" value="NZ_SMFZ01000001.1"/>
</dbReference>
<feature type="coiled-coil region" evidence="1">
    <location>
        <begin position="81"/>
        <end position="171"/>
    </location>
</feature>
<feature type="compositionally biased region" description="Basic and acidic residues" evidence="2">
    <location>
        <begin position="56"/>
        <end position="71"/>
    </location>
</feature>
<keyword evidence="1" id="KW-0175">Coiled coil</keyword>
<sequence>MGTDDTGSNLPASPQLKAYIDDLRHRQTELGAEIRHLQAEEDRLRHRLAQEVRHREMLRESASRDSGDDRAAAQALSSPQIIAADETVERLREELHAVRERLTGAERERDRLKEQVTSLEEINTSTQDLVDLHYERAEFERRRYERGEEQIRALRALVDELEGQLRTARSGNAPRAAANGRLRNTPWWQRLTGRQRDG</sequence>
<evidence type="ECO:0000313" key="3">
    <source>
        <dbReference type="EMBL" id="TCK24932.1"/>
    </source>
</evidence>
<reference evidence="3 4" key="1">
    <citation type="submission" date="2019-03" db="EMBL/GenBank/DDBJ databases">
        <title>Sequencing the genomes of 1000 actinobacteria strains.</title>
        <authorList>
            <person name="Klenk H.-P."/>
        </authorList>
    </citation>
    <scope>NUCLEOTIDE SEQUENCE [LARGE SCALE GENOMIC DNA]</scope>
    <source>
        <strain evidence="3 4">DSM 44969</strain>
    </source>
</reference>
<protein>
    <submittedName>
        <fullName evidence="3">Uncharacterized protein</fullName>
    </submittedName>
</protein>
<evidence type="ECO:0000256" key="1">
    <source>
        <dbReference type="SAM" id="Coils"/>
    </source>
</evidence>
<evidence type="ECO:0000313" key="4">
    <source>
        <dbReference type="Proteomes" id="UP000295560"/>
    </source>
</evidence>